<comment type="similarity">
    <text evidence="2">Belongs to the glycosyl hydrolase 51 family.</text>
</comment>
<evidence type="ECO:0000256" key="7">
    <source>
        <dbReference type="ARBA" id="ARBA00023295"/>
    </source>
</evidence>
<keyword evidence="7" id="KW-0326">Glycosidase</keyword>
<dbReference type="PANTHER" id="PTHR43576:SF3">
    <property type="entry name" value="ALPHA-L-ARABINOFURANOSIDASE C"/>
    <property type="match status" value="1"/>
</dbReference>
<evidence type="ECO:0000256" key="1">
    <source>
        <dbReference type="ARBA" id="ARBA00001462"/>
    </source>
</evidence>
<dbReference type="SUPFAM" id="SSF51011">
    <property type="entry name" value="Glycosyl hydrolase domain"/>
    <property type="match status" value="1"/>
</dbReference>
<protein>
    <recommendedName>
        <fullName evidence="4">non-reducing end alpha-L-arabinofuranosidase</fullName>
        <ecNumber evidence="4">3.2.1.55</ecNumber>
    </recommendedName>
</protein>
<dbReference type="SMART" id="SM00813">
    <property type="entry name" value="Alpha-L-AF_C"/>
    <property type="match status" value="1"/>
</dbReference>
<dbReference type="RefSeq" id="WP_192865565.1">
    <property type="nucleotide sequence ID" value="NZ_JADAQT010000113.1"/>
</dbReference>
<dbReference type="Proteomes" id="UP000625527">
    <property type="component" value="Unassembled WGS sequence"/>
</dbReference>
<dbReference type="Pfam" id="PF22848">
    <property type="entry name" value="ASD1_dom"/>
    <property type="match status" value="1"/>
</dbReference>
<comment type="catalytic activity">
    <reaction evidence="1">
        <text>Hydrolysis of terminal non-reducing alpha-L-arabinofuranoside residues in alpha-L-arabinosides.</text>
        <dbReference type="EC" id="3.2.1.55"/>
    </reaction>
</comment>
<dbReference type="InterPro" id="IPR017853">
    <property type="entry name" value="GH"/>
</dbReference>
<dbReference type="EC" id="3.2.1.55" evidence="4"/>
<keyword evidence="6" id="KW-0119">Carbohydrate metabolism</keyword>
<evidence type="ECO:0000256" key="2">
    <source>
        <dbReference type="ARBA" id="ARBA00007186"/>
    </source>
</evidence>
<evidence type="ECO:0000259" key="8">
    <source>
        <dbReference type="SMART" id="SM00813"/>
    </source>
</evidence>
<accession>A0ABR9N7J8</accession>
<dbReference type="SUPFAM" id="SSF51445">
    <property type="entry name" value="(Trans)glycosidases"/>
    <property type="match status" value="1"/>
</dbReference>
<dbReference type="Pfam" id="PF06964">
    <property type="entry name" value="Alpha-L-AF_C"/>
    <property type="match status" value="1"/>
</dbReference>
<proteinExistence type="inferred from homology"/>
<organism evidence="9 10">
    <name type="scientific">Myceligenerans pegani</name>
    <dbReference type="NCBI Taxonomy" id="2776917"/>
    <lineage>
        <taxon>Bacteria</taxon>
        <taxon>Bacillati</taxon>
        <taxon>Actinomycetota</taxon>
        <taxon>Actinomycetes</taxon>
        <taxon>Micrococcales</taxon>
        <taxon>Promicromonosporaceae</taxon>
        <taxon>Myceligenerans</taxon>
    </lineage>
</organism>
<keyword evidence="5" id="KW-0378">Hydrolase</keyword>
<evidence type="ECO:0000256" key="3">
    <source>
        <dbReference type="ARBA" id="ARBA00011165"/>
    </source>
</evidence>
<evidence type="ECO:0000313" key="10">
    <source>
        <dbReference type="Proteomes" id="UP000625527"/>
    </source>
</evidence>
<comment type="caution">
    <text evidence="9">The sequence shown here is derived from an EMBL/GenBank/DDBJ whole genome shotgun (WGS) entry which is preliminary data.</text>
</comment>
<sequence length="499" mass="55287">MTTARIALRLDPCAPPVRRRLFGSFVEHLGRGVYDGLYEPAHPRANSEGFREDVIDLVKELGVSTLRYPGGNFVSGYRWEDGVGPRDQRPVRLDLAWQMLETNQVGLDEFARFCALTGTELMLAVNLATRGITEALDLLEYANHPSGTTLSDQRIANGSPEPHGIRMWCLGNEMDGEWQIGFMEPEEYGRLAARTASAMKKIDPTLELVAVGSSYSGMPRFGEWERIVLEKAYDYVDFISCHSYYQEKDGDLGSFLASSTDMDHFIDTVAATIDHVKLSRRSEKTVQISFDEWNVWYQGADPHPERELWTLGARGLEDVYSVADGVVVGSLLVTLLRHSDRVAAASMAQLVNVIAPIMTAPGGPAWRQTTFFPFATTSRMASGVVLRPRVEVETYATAQHGNVPLVDAVATWDEDAGSASVFLVNRSVDESVTVSIDLGDIPVTRIAEVQSLWDDDVYARNTLEHPERVRLRDDDDVVVHDGVVTITLHPVSWTAIGLA</sequence>
<evidence type="ECO:0000256" key="5">
    <source>
        <dbReference type="ARBA" id="ARBA00022801"/>
    </source>
</evidence>
<dbReference type="PANTHER" id="PTHR43576">
    <property type="entry name" value="ALPHA-L-ARABINOFURANOSIDASE C-RELATED"/>
    <property type="match status" value="1"/>
</dbReference>
<dbReference type="InterPro" id="IPR010720">
    <property type="entry name" value="Alpha-L-AF_C"/>
</dbReference>
<dbReference type="InterPro" id="IPR013780">
    <property type="entry name" value="Glyco_hydro_b"/>
</dbReference>
<evidence type="ECO:0000313" key="9">
    <source>
        <dbReference type="EMBL" id="MBE1879022.1"/>
    </source>
</evidence>
<keyword evidence="10" id="KW-1185">Reference proteome</keyword>
<gene>
    <name evidence="9" type="ORF">IHE71_25350</name>
</gene>
<feature type="domain" description="Alpha-L-arabinofuranosidase C-terminal" evidence="8">
    <location>
        <begin position="291"/>
        <end position="492"/>
    </location>
</feature>
<dbReference type="InterPro" id="IPR055235">
    <property type="entry name" value="ASD1_cat"/>
</dbReference>
<comment type="subunit">
    <text evidence="3">Homohexamer; trimer of dimers.</text>
</comment>
<evidence type="ECO:0000256" key="4">
    <source>
        <dbReference type="ARBA" id="ARBA00012670"/>
    </source>
</evidence>
<dbReference type="EMBL" id="JADAQT010000113">
    <property type="protein sequence ID" value="MBE1879022.1"/>
    <property type="molecule type" value="Genomic_DNA"/>
</dbReference>
<dbReference type="Gene3D" id="2.60.40.1180">
    <property type="entry name" value="Golgi alpha-mannosidase II"/>
    <property type="match status" value="1"/>
</dbReference>
<name>A0ABR9N7J8_9MICO</name>
<reference evidence="9 10" key="1">
    <citation type="submission" date="2020-10" db="EMBL/GenBank/DDBJ databases">
        <title>Myceligenerans pegani sp. nov., an endophytic actinomycete isolated from Peganum harmala L. in Xinjiang, China.</title>
        <authorList>
            <person name="Xin L."/>
        </authorList>
    </citation>
    <scope>NUCLEOTIDE SEQUENCE [LARGE SCALE GENOMIC DNA]</scope>
    <source>
        <strain evidence="9 10">TRM65318</strain>
    </source>
</reference>
<evidence type="ECO:0000256" key="6">
    <source>
        <dbReference type="ARBA" id="ARBA00023277"/>
    </source>
</evidence>
<dbReference type="Gene3D" id="3.20.20.80">
    <property type="entry name" value="Glycosidases"/>
    <property type="match status" value="1"/>
</dbReference>